<dbReference type="GO" id="GO:0061630">
    <property type="term" value="F:ubiquitin protein ligase activity"/>
    <property type="evidence" value="ECO:0007669"/>
    <property type="project" value="UniProtKB-EC"/>
</dbReference>
<evidence type="ECO:0000313" key="6">
    <source>
        <dbReference type="EMBL" id="KAB1214376.1"/>
    </source>
</evidence>
<evidence type="ECO:0000256" key="2">
    <source>
        <dbReference type="ARBA" id="ARBA00012483"/>
    </source>
</evidence>
<evidence type="ECO:0000313" key="7">
    <source>
        <dbReference type="Proteomes" id="UP000516437"/>
    </source>
</evidence>
<feature type="compositionally biased region" description="Low complexity" evidence="5">
    <location>
        <begin position="184"/>
        <end position="200"/>
    </location>
</feature>
<organism evidence="6 7">
    <name type="scientific">Morella rubra</name>
    <name type="common">Chinese bayberry</name>
    <dbReference type="NCBI Taxonomy" id="262757"/>
    <lineage>
        <taxon>Eukaryota</taxon>
        <taxon>Viridiplantae</taxon>
        <taxon>Streptophyta</taxon>
        <taxon>Embryophyta</taxon>
        <taxon>Tracheophyta</taxon>
        <taxon>Spermatophyta</taxon>
        <taxon>Magnoliopsida</taxon>
        <taxon>eudicotyledons</taxon>
        <taxon>Gunneridae</taxon>
        <taxon>Pentapetalae</taxon>
        <taxon>rosids</taxon>
        <taxon>fabids</taxon>
        <taxon>Fagales</taxon>
        <taxon>Myricaceae</taxon>
        <taxon>Morella</taxon>
    </lineage>
</organism>
<evidence type="ECO:0000256" key="1">
    <source>
        <dbReference type="ARBA" id="ARBA00000900"/>
    </source>
</evidence>
<feature type="coiled-coil region" evidence="4">
    <location>
        <begin position="256"/>
        <end position="318"/>
    </location>
</feature>
<dbReference type="PANTHER" id="PTHR45647:SF100">
    <property type="entry name" value="U-BOX DOMAIN-CONTAINING PROTEIN 33"/>
    <property type="match status" value="1"/>
</dbReference>
<reference evidence="6 7" key="1">
    <citation type="journal article" date="2019" name="Plant Biotechnol. J.">
        <title>The red bayberry genome and genetic basis of sex determination.</title>
        <authorList>
            <person name="Jia H.M."/>
            <person name="Jia H.J."/>
            <person name="Cai Q.L."/>
            <person name="Wang Y."/>
            <person name="Zhao H.B."/>
            <person name="Yang W.F."/>
            <person name="Wang G.Y."/>
            <person name="Li Y.H."/>
            <person name="Zhan D.L."/>
            <person name="Shen Y.T."/>
            <person name="Niu Q.F."/>
            <person name="Chang L."/>
            <person name="Qiu J."/>
            <person name="Zhao L."/>
            <person name="Xie H.B."/>
            <person name="Fu W.Y."/>
            <person name="Jin J."/>
            <person name="Li X.W."/>
            <person name="Jiao Y."/>
            <person name="Zhou C.C."/>
            <person name="Tu T."/>
            <person name="Chai C.Y."/>
            <person name="Gao J.L."/>
            <person name="Fan L.J."/>
            <person name="van de Weg E."/>
            <person name="Wang J.Y."/>
            <person name="Gao Z.S."/>
        </authorList>
    </citation>
    <scope>NUCLEOTIDE SEQUENCE [LARGE SCALE GENOMIC DNA]</scope>
    <source>
        <tissue evidence="6">Leaves</tissue>
    </source>
</reference>
<evidence type="ECO:0000256" key="3">
    <source>
        <dbReference type="ARBA" id="ARBA00022786"/>
    </source>
</evidence>
<dbReference type="InterPro" id="IPR051348">
    <property type="entry name" value="U-box_ubiquitin_ligases"/>
</dbReference>
<gene>
    <name evidence="6" type="ORF">CJ030_MR5G000875</name>
</gene>
<dbReference type="OrthoDB" id="10064100at2759"/>
<keyword evidence="4" id="KW-0175">Coiled coil</keyword>
<sequence length="349" mass="39515">MIFVAVSKEVEKCRSNLVWALDTFRGKRFFILHVHQPAKRIPGGLGAKVLATKLDERKVRRERENEKQEMQNTLDKYLSICSQRGFLIKGHPSTLRYHVREAPGQIREASENSTETGRDSDRVTYSRSLPPDLNMVNTETGESKSCLPIRRSATVGHEYMESEGTGIFNNPFRDGIKKPDGWDGPSSGPSSSGCSTSSSKKPVDSDQNENDSKCDDLFSLSAGSSGRSSNVKLESPELQRSPSTFNVQEERRWRTRKEIEEFLAKEREELDRVKTKRHSFMQELRICEAEEKLSEIKIQRLQMELDNELKEAEGQNWKPAGTPGGVLVMDNKFKSSTVEKIKAGSNSRR</sequence>
<dbReference type="EC" id="2.3.2.27" evidence="2"/>
<feature type="region of interest" description="Disordered" evidence="5">
    <location>
        <begin position="163"/>
        <end position="246"/>
    </location>
</feature>
<dbReference type="Proteomes" id="UP000516437">
    <property type="component" value="Chromosome 5"/>
</dbReference>
<accession>A0A6A1VQV4</accession>
<protein>
    <recommendedName>
        <fullName evidence="2">RING-type E3 ubiquitin transferase</fullName>
        <ecNumber evidence="2">2.3.2.27</ecNumber>
    </recommendedName>
</protein>
<name>A0A6A1VQV4_9ROSI</name>
<feature type="compositionally biased region" description="Low complexity" evidence="5">
    <location>
        <begin position="219"/>
        <end position="229"/>
    </location>
</feature>
<comment type="caution">
    <text evidence="6">The sequence shown here is derived from an EMBL/GenBank/DDBJ whole genome shotgun (WGS) entry which is preliminary data.</text>
</comment>
<comment type="catalytic activity">
    <reaction evidence="1">
        <text>S-ubiquitinyl-[E2 ubiquitin-conjugating enzyme]-L-cysteine + [acceptor protein]-L-lysine = [E2 ubiquitin-conjugating enzyme]-L-cysteine + N(6)-ubiquitinyl-[acceptor protein]-L-lysine.</text>
        <dbReference type="EC" id="2.3.2.27"/>
    </reaction>
</comment>
<evidence type="ECO:0000256" key="4">
    <source>
        <dbReference type="SAM" id="Coils"/>
    </source>
</evidence>
<feature type="region of interest" description="Disordered" evidence="5">
    <location>
        <begin position="102"/>
        <end position="144"/>
    </location>
</feature>
<dbReference type="EMBL" id="RXIC02000023">
    <property type="protein sequence ID" value="KAB1214376.1"/>
    <property type="molecule type" value="Genomic_DNA"/>
</dbReference>
<evidence type="ECO:0000256" key="5">
    <source>
        <dbReference type="SAM" id="MobiDB-lite"/>
    </source>
</evidence>
<dbReference type="PANTHER" id="PTHR45647">
    <property type="entry name" value="OS02G0152300 PROTEIN"/>
    <property type="match status" value="1"/>
</dbReference>
<keyword evidence="3" id="KW-0833">Ubl conjugation pathway</keyword>
<dbReference type="AlphaFoldDB" id="A0A6A1VQV4"/>
<keyword evidence="7" id="KW-1185">Reference proteome</keyword>
<proteinExistence type="predicted"/>